<comment type="catalytic activity">
    <reaction evidence="7">
        <text>L-threonyl-[protein] + ATP = O-phospho-L-threonyl-[protein] + ADP + H(+)</text>
        <dbReference type="Rhea" id="RHEA:46608"/>
        <dbReference type="Rhea" id="RHEA-COMP:11060"/>
        <dbReference type="Rhea" id="RHEA-COMP:11605"/>
        <dbReference type="ChEBI" id="CHEBI:15378"/>
        <dbReference type="ChEBI" id="CHEBI:30013"/>
        <dbReference type="ChEBI" id="CHEBI:30616"/>
        <dbReference type="ChEBI" id="CHEBI:61977"/>
        <dbReference type="ChEBI" id="CHEBI:456216"/>
        <dbReference type="EC" id="2.7.11.1"/>
    </reaction>
</comment>
<feature type="non-terminal residue" evidence="13">
    <location>
        <position position="1"/>
    </location>
</feature>
<dbReference type="Pfam" id="PF00069">
    <property type="entry name" value="Pkinase"/>
    <property type="match status" value="1"/>
</dbReference>
<dbReference type="Gene3D" id="3.40.50.300">
    <property type="entry name" value="P-loop containing nucleotide triphosphate hydrolases"/>
    <property type="match status" value="1"/>
</dbReference>
<comment type="catalytic activity">
    <reaction evidence="8">
        <text>L-seryl-[protein] + ATP = O-phospho-L-seryl-[protein] + ADP + H(+)</text>
        <dbReference type="Rhea" id="RHEA:17989"/>
        <dbReference type="Rhea" id="RHEA-COMP:9863"/>
        <dbReference type="Rhea" id="RHEA-COMP:11604"/>
        <dbReference type="ChEBI" id="CHEBI:15378"/>
        <dbReference type="ChEBI" id="CHEBI:29999"/>
        <dbReference type="ChEBI" id="CHEBI:30616"/>
        <dbReference type="ChEBI" id="CHEBI:83421"/>
        <dbReference type="ChEBI" id="CHEBI:456216"/>
        <dbReference type="EC" id="2.7.11.1"/>
    </reaction>
</comment>
<dbReference type="InterPro" id="IPR020859">
    <property type="entry name" value="ROC"/>
</dbReference>
<dbReference type="InterPro" id="IPR017441">
    <property type="entry name" value="Protein_kinase_ATP_BS"/>
</dbReference>
<dbReference type="PANTHER" id="PTHR44329:SF288">
    <property type="entry name" value="MITOGEN-ACTIVATED PROTEIN KINASE KINASE KINASE 20"/>
    <property type="match status" value="1"/>
</dbReference>
<comment type="caution">
    <text evidence="13">The sequence shown here is derived from an EMBL/GenBank/DDBJ whole genome shotgun (WGS) entry which is preliminary data.</text>
</comment>
<evidence type="ECO:0000256" key="1">
    <source>
        <dbReference type="ARBA" id="ARBA00012513"/>
    </source>
</evidence>
<dbReference type="PRINTS" id="PR00449">
    <property type="entry name" value="RASTRNSFRMNG"/>
</dbReference>
<protein>
    <recommendedName>
        <fullName evidence="1">non-specific serine/threonine protein kinase</fullName>
        <ecNumber evidence="1">2.7.11.1</ecNumber>
    </recommendedName>
</protein>
<dbReference type="PROSITE" id="PS50011">
    <property type="entry name" value="PROTEIN_KINASE_DOM"/>
    <property type="match status" value="1"/>
</dbReference>
<dbReference type="SUPFAM" id="SSF50998">
    <property type="entry name" value="Quinoprotein alcohol dehydrogenase-like"/>
    <property type="match status" value="1"/>
</dbReference>
<keyword evidence="14" id="KW-1185">Reference proteome</keyword>
<dbReference type="PANTHER" id="PTHR44329">
    <property type="entry name" value="SERINE/THREONINE-PROTEIN KINASE TNNI3K-RELATED"/>
    <property type="match status" value="1"/>
</dbReference>
<evidence type="ECO:0000256" key="7">
    <source>
        <dbReference type="ARBA" id="ARBA00047899"/>
    </source>
</evidence>
<dbReference type="GO" id="GO:0004674">
    <property type="term" value="F:protein serine/threonine kinase activity"/>
    <property type="evidence" value="ECO:0007669"/>
    <property type="project" value="TreeGrafter"/>
</dbReference>
<keyword evidence="6 9" id="KW-0067">ATP-binding</keyword>
<dbReference type="SMART" id="SM00220">
    <property type="entry name" value="S_TKc"/>
    <property type="match status" value="1"/>
</dbReference>
<dbReference type="Gene3D" id="3.30.200.20">
    <property type="entry name" value="Phosphorylase Kinase, domain 1"/>
    <property type="match status" value="1"/>
</dbReference>
<dbReference type="InterPro" id="IPR008271">
    <property type="entry name" value="Ser/Thr_kinase_AS"/>
</dbReference>
<keyword evidence="4 9" id="KW-0547">Nucleotide-binding</keyword>
<dbReference type="Pfam" id="PF16095">
    <property type="entry name" value="COR-A"/>
    <property type="match status" value="1"/>
</dbReference>
<dbReference type="GO" id="GO:0005524">
    <property type="term" value="F:ATP binding"/>
    <property type="evidence" value="ECO:0007669"/>
    <property type="project" value="UniProtKB-UniRule"/>
</dbReference>
<evidence type="ECO:0000256" key="5">
    <source>
        <dbReference type="ARBA" id="ARBA00022777"/>
    </source>
</evidence>
<dbReference type="InterPro" id="IPR051681">
    <property type="entry name" value="Ser/Thr_Kinases-Pseudokinases"/>
</dbReference>
<evidence type="ECO:0000259" key="11">
    <source>
        <dbReference type="PROSITE" id="PS50011"/>
    </source>
</evidence>
<keyword evidence="3" id="KW-0677">Repeat</keyword>
<feature type="region of interest" description="Disordered" evidence="10">
    <location>
        <begin position="1664"/>
        <end position="1689"/>
    </location>
</feature>
<evidence type="ECO:0000256" key="2">
    <source>
        <dbReference type="ARBA" id="ARBA00022679"/>
    </source>
</evidence>
<feature type="domain" description="Protein kinase" evidence="11">
    <location>
        <begin position="959"/>
        <end position="1218"/>
    </location>
</feature>
<dbReference type="InterPro" id="IPR011047">
    <property type="entry name" value="Quinoprotein_ADH-like_sf"/>
</dbReference>
<dbReference type="Gene3D" id="3.30.70.1390">
    <property type="entry name" value="ROC domain from the Parkinson's disease-associated leucine-rich repeat kinase 2"/>
    <property type="match status" value="1"/>
</dbReference>
<evidence type="ECO:0000313" key="13">
    <source>
        <dbReference type="EMBL" id="GFN83148.1"/>
    </source>
</evidence>
<evidence type="ECO:0000256" key="4">
    <source>
        <dbReference type="ARBA" id="ARBA00022741"/>
    </source>
</evidence>
<dbReference type="EMBL" id="BLXT01001108">
    <property type="protein sequence ID" value="GFN83148.1"/>
    <property type="molecule type" value="Genomic_DNA"/>
</dbReference>
<keyword evidence="2" id="KW-0808">Transferase</keyword>
<evidence type="ECO:0000256" key="8">
    <source>
        <dbReference type="ARBA" id="ARBA00048679"/>
    </source>
</evidence>
<dbReference type="Pfam" id="PF08477">
    <property type="entry name" value="Roc"/>
    <property type="match status" value="1"/>
</dbReference>
<evidence type="ECO:0000256" key="3">
    <source>
        <dbReference type="ARBA" id="ARBA00022737"/>
    </source>
</evidence>
<feature type="compositionally biased region" description="Basic and acidic residues" evidence="10">
    <location>
        <begin position="836"/>
        <end position="845"/>
    </location>
</feature>
<dbReference type="Gene3D" id="1.10.510.10">
    <property type="entry name" value="Transferase(Phosphotransferase) domain 1"/>
    <property type="match status" value="2"/>
</dbReference>
<name>A0AAV3YLZ3_9GAST</name>
<evidence type="ECO:0000256" key="6">
    <source>
        <dbReference type="ARBA" id="ARBA00022840"/>
    </source>
</evidence>
<dbReference type="SUPFAM" id="SSF56112">
    <property type="entry name" value="Protein kinase-like (PK-like)"/>
    <property type="match status" value="1"/>
</dbReference>
<reference evidence="13 14" key="1">
    <citation type="journal article" date="2021" name="Elife">
        <title>Chloroplast acquisition without the gene transfer in kleptoplastic sea slugs, Plakobranchus ocellatus.</title>
        <authorList>
            <person name="Maeda T."/>
            <person name="Takahashi S."/>
            <person name="Yoshida T."/>
            <person name="Shimamura S."/>
            <person name="Takaki Y."/>
            <person name="Nagai Y."/>
            <person name="Toyoda A."/>
            <person name="Suzuki Y."/>
            <person name="Arimoto A."/>
            <person name="Ishii H."/>
            <person name="Satoh N."/>
            <person name="Nishiyama T."/>
            <person name="Hasebe M."/>
            <person name="Maruyama T."/>
            <person name="Minagawa J."/>
            <person name="Obokata J."/>
            <person name="Shigenobu S."/>
        </authorList>
    </citation>
    <scope>NUCLEOTIDE SEQUENCE [LARGE SCALE GENOMIC DNA]</scope>
</reference>
<dbReference type="PROSITE" id="PS00108">
    <property type="entry name" value="PROTEIN_KINASE_ST"/>
    <property type="match status" value="1"/>
</dbReference>
<dbReference type="PROSITE" id="PS00107">
    <property type="entry name" value="PROTEIN_KINASE_ATP"/>
    <property type="match status" value="1"/>
</dbReference>
<organism evidence="13 14">
    <name type="scientific">Plakobranchus ocellatus</name>
    <dbReference type="NCBI Taxonomy" id="259542"/>
    <lineage>
        <taxon>Eukaryota</taxon>
        <taxon>Metazoa</taxon>
        <taxon>Spiralia</taxon>
        <taxon>Lophotrochozoa</taxon>
        <taxon>Mollusca</taxon>
        <taxon>Gastropoda</taxon>
        <taxon>Heterobranchia</taxon>
        <taxon>Euthyneura</taxon>
        <taxon>Panpulmonata</taxon>
        <taxon>Sacoglossa</taxon>
        <taxon>Placobranchoidea</taxon>
        <taxon>Plakobranchidae</taxon>
        <taxon>Plakobranchus</taxon>
    </lineage>
</organism>
<proteinExistence type="predicted"/>
<dbReference type="PROSITE" id="PS51424">
    <property type="entry name" value="ROC"/>
    <property type="match status" value="1"/>
</dbReference>
<dbReference type="Proteomes" id="UP000735302">
    <property type="component" value="Unassembled WGS sequence"/>
</dbReference>
<feature type="region of interest" description="Disordered" evidence="10">
    <location>
        <begin position="821"/>
        <end position="847"/>
    </location>
</feature>
<evidence type="ECO:0000256" key="9">
    <source>
        <dbReference type="PROSITE-ProRule" id="PRU10141"/>
    </source>
</evidence>
<dbReference type="EC" id="2.7.11.1" evidence="1"/>
<dbReference type="InterPro" id="IPR027417">
    <property type="entry name" value="P-loop_NTPase"/>
</dbReference>
<dbReference type="InterPro" id="IPR032675">
    <property type="entry name" value="LRR_dom_sf"/>
</dbReference>
<dbReference type="InterPro" id="IPR032171">
    <property type="entry name" value="COR-A"/>
</dbReference>
<dbReference type="SUPFAM" id="SSF52540">
    <property type="entry name" value="P-loop containing nucleoside triphosphate hydrolases"/>
    <property type="match status" value="1"/>
</dbReference>
<dbReference type="Gene3D" id="3.80.10.10">
    <property type="entry name" value="Ribonuclease Inhibitor"/>
    <property type="match status" value="1"/>
</dbReference>
<sequence length="1710" mass="192010">ICSMESEEIQSRLLFPHVSELDLSCNKLTSLTPDIGELSNLKILTLRGNSRLRELPPKLGLLKSLWKLELELCPLDGAIQDFLQNSRYPVKDILGFLQSVLEESTVYNSMNLMFVGFHSIGKTSLLLKLCERGRTPQKATHWRDRVNKDEIMRQVTLLSTVGIDINELELEKRTKGPVVFRTWDFGGQKEYYATHQYFLSPRSLYLVVWSIIDGERGVESLLQWLINIQARAPGAPVIIVGTHLDILRDRATRRNFPQDFEESMMMLIQKMFLSNPEPDKSGLPNILAAVNVSCKTGENIRTLIDMIYENAFELKHPRSRTQHLIGQKIPRKYLLLQSIVRELATERLKIEKEPVLNKSKYTLCVQNKMMERGVTFRDVEELEQATRFLHENGVLFHYDDLPLRDLFFLDPQWLCDQLAKVITVKEINNFAQRGVMRLKSLEFLFKSSGQFSTEHIRSYITNLLNKFEVALQFDEDHLLLPSLLPTETELLEMARRKSDVRIPLRKSDKTSVGLPIDVQTPGHAALKSKRSGRCLTDGHPKVLHVGTSVFYTGSHNQQEPMTVASLSVLPRLSLLAVKPTSNPIFSLCRLYFMTYFPSGFWSRLITRVLADGSFYSIVRQLFKLPAELLNHSAEIKALTEKDPEWRCWQTGFELFYFGFEVMRIREVFFSTSSYFCDYSQCRIKCSIDNEWSFLDVLNSKILEITFPTDSLKFFVANKDGPQLQNLDESKPSSIIYREEVATTKLLVKIVEHVDNLLQDWYPDLGEQRFSQNCEGRYLVTRVVPCPQCLHQEVARQRLSQHSLNPWFFLNPDVPDLCMPVVISEPSDPGSSSQERSNGEAVRERSQTMPGSTLDILVYGEPRRRNVVPGNRPRTLTEGQAFIYNRDQSDAEPVVFTWLVERCMLDVLEGVDSVCPMHGSVSPLYLLGPKEGSTRQQFVAPDVAFQDQFRDLLLPTSSYLDIGHCVGKGNFGEVYEGIVHRKEIHLAQRVAVKILFKQAQARSEMKRGFLGSMEHACSAYLTVRQEVSILTKLEHEHIVPLIGLCLRPLALLLDLAPMGALNSKIEELRGQGELLPLFVIKQITVQVAKALAYLHSENIIYRDLKSENVLVWEFPSEVDAHPLSLVDVKLADYGISRTVDVYSFGMFMFEILTCRVPFANVSNPNNLICQGERPSLTVQEAERCPSYMLDLMSLCWSHNPDDRPSMEGVLGICSCTQFCHLQDVVTLGPDVQVYCGCAVTQASGFIHEPDVSSFSDNLSLAGGLSTTQQQSEMSQVWLSSGFHGNNSLEIFTFSHARRVDTYRTISITGAPILAICVYDSLVWCVDSEGLIQIFQSESLAVIHQIQLPIPSMATRGMTSNPGSCPSTILGLHPSPRHQRVMAVCSEGIVCTVEQPLGGLLAGKSVVHAARLCVSVETKEPEGTDGGSEKSARCYCSVLVTTASSCELWIGQGMGQVSVWDVSSGLISYLSHGAKVTSSSSASCAFLVTQLDTGLCRYVWSYNYPGSVIYQWDAVSKTISRKLDCSQIVSTVDSPVLAMAERRDYSMNGVEGKGGQVSCLSAVQRFLYVGTTRGCLLVTDATSLSPLCVFQCHAARDFYLKLVLPVTCDEDRLELEKEAGLTEEEVPVDNDDDGDTEEKTVASSKLAMPAVVTVGKGYSNALKTFHPSLDSGNTPAPDSWMSGEPKSRQPQVDPYANHTFMLTWNAADWDLY</sequence>
<evidence type="ECO:0000256" key="10">
    <source>
        <dbReference type="SAM" id="MobiDB-lite"/>
    </source>
</evidence>
<gene>
    <name evidence="13" type="ORF">PoB_000965400</name>
</gene>
<feature type="domain" description="Roc" evidence="12">
    <location>
        <begin position="103"/>
        <end position="314"/>
    </location>
</feature>
<dbReference type="GO" id="GO:0005737">
    <property type="term" value="C:cytoplasm"/>
    <property type="evidence" value="ECO:0007669"/>
    <property type="project" value="UniProtKB-ARBA"/>
</dbReference>
<keyword evidence="5 13" id="KW-0418">Kinase</keyword>
<dbReference type="SUPFAM" id="SSF52058">
    <property type="entry name" value="L domain-like"/>
    <property type="match status" value="1"/>
</dbReference>
<dbReference type="InterPro" id="IPR000719">
    <property type="entry name" value="Prot_kinase_dom"/>
</dbReference>
<accession>A0AAV3YLZ3</accession>
<feature type="binding site" evidence="9">
    <location>
        <position position="992"/>
    </location>
    <ligand>
        <name>ATP</name>
        <dbReference type="ChEBI" id="CHEBI:30616"/>
    </ligand>
</feature>
<evidence type="ECO:0000259" key="12">
    <source>
        <dbReference type="PROSITE" id="PS51424"/>
    </source>
</evidence>
<evidence type="ECO:0000313" key="14">
    <source>
        <dbReference type="Proteomes" id="UP000735302"/>
    </source>
</evidence>
<dbReference type="InterPro" id="IPR011009">
    <property type="entry name" value="Kinase-like_dom_sf"/>
</dbReference>